<dbReference type="InterPro" id="IPR050188">
    <property type="entry name" value="RluA_PseudoU_synthase"/>
</dbReference>
<evidence type="ECO:0000313" key="6">
    <source>
        <dbReference type="EMBL" id="CAJ1372661.1"/>
    </source>
</evidence>
<feature type="domain" description="RNA-editing substrate-binding complex 6 protein" evidence="5">
    <location>
        <begin position="427"/>
        <end position="486"/>
    </location>
</feature>
<name>A0AA36MIA3_9DINO</name>
<dbReference type="Gene3D" id="3.30.2350.10">
    <property type="entry name" value="Pseudouridine synthase"/>
    <property type="match status" value="1"/>
</dbReference>
<sequence>MLGPVLGAPGCARPPQAVPSPPSRAQLAEALRGGLALATAAAWRGSRGYAHSLAWRQGSAGLGQATYRRQTSLESAVHSFRHLARRPKGQRVGPKDGSAALAQRLEAFVLQGRLGPEHLRAVLVAAVYLAPRLGTQDSAAVMRLAARCGVALGEVEAESRDLAESLWALSKLRLPLPAGACTEMERRLDEAPGEMAVCDLRRFGWALAVAGRSEAQLFKRMGDELVRRQEELSAADVAGVAFAWARAGHRHRPLLRALARRVRGSRLQASGLSKVAQAAVLDEELAAELLPELAREAARKIDEFEAQDLANLLQALAQTTKADAVGEFLAAASPRCIALCPRAIPKDLCCFAWAFAVLKSPAPLPAVAQAARRALTASRGGFDARFLSGQLCWAFAAAGVDEPELFRAVADVVLPSVGCYGPRDISNLAWSFATLGYRPVGLFGTLGRRALETLQGFNCQDVATMLWAYSHVGIPAPELFFAVAANLRRWLPKFSLQELSMIAWALDGGAADTLEEEFCARLARPPLLMGHEAAAYARDLKAVLRQLRWQRLLGLAQTELQRLARAQDGAAPRLRGLGALGADDAPRIVLNLADRAVLYKPPGWEVEPTEGAEHRQLPEFAQKVLGGRISRDPLSCFGFLHRLDVATSGLVLMAKNYAAYHDLDLQLLSGAISREYLVCCHGLFGERRRLDLPIFAPKGARSRPSLVAVPGARRSLSEVKVLAHLQSSGRCFSLLVVRIATGRRHQIRAQASHCGHPVACDGLYAAAATFQADKDWCGGTFLHRHRLAFNEGKARREVFMPLPPRLLAALQSAKPKDHRSRQQLRKLRLSFADAASLAG</sequence>
<dbReference type="CDD" id="cd02869">
    <property type="entry name" value="PseudoU_synth_RluA_like"/>
    <property type="match status" value="1"/>
</dbReference>
<dbReference type="InterPro" id="IPR020103">
    <property type="entry name" value="PsdUridine_synth_cat_dom_sf"/>
</dbReference>
<gene>
    <name evidence="6" type="ORF">EVOR1521_LOCUS2691</name>
</gene>
<organism evidence="6 7">
    <name type="scientific">Effrenium voratum</name>
    <dbReference type="NCBI Taxonomy" id="2562239"/>
    <lineage>
        <taxon>Eukaryota</taxon>
        <taxon>Sar</taxon>
        <taxon>Alveolata</taxon>
        <taxon>Dinophyceae</taxon>
        <taxon>Suessiales</taxon>
        <taxon>Symbiodiniaceae</taxon>
        <taxon>Effrenium</taxon>
    </lineage>
</organism>
<dbReference type="Proteomes" id="UP001178507">
    <property type="component" value="Unassembled WGS sequence"/>
</dbReference>
<feature type="region of interest" description="Disordered" evidence="3">
    <location>
        <begin position="1"/>
        <end position="22"/>
    </location>
</feature>
<evidence type="ECO:0000256" key="3">
    <source>
        <dbReference type="SAM" id="MobiDB-lite"/>
    </source>
</evidence>
<dbReference type="PANTHER" id="PTHR21600:SF44">
    <property type="entry name" value="RIBOSOMAL LARGE SUBUNIT PSEUDOURIDINE SYNTHASE D"/>
    <property type="match status" value="1"/>
</dbReference>
<dbReference type="EMBL" id="CAUJNA010000149">
    <property type="protein sequence ID" value="CAJ1372661.1"/>
    <property type="molecule type" value="Genomic_DNA"/>
</dbReference>
<comment type="caution">
    <text evidence="6">The sequence shown here is derived from an EMBL/GenBank/DDBJ whole genome shotgun (WGS) entry which is preliminary data.</text>
</comment>
<dbReference type="PANTHER" id="PTHR21600">
    <property type="entry name" value="MITOCHONDRIAL RNA PSEUDOURIDINE SYNTHASE"/>
    <property type="match status" value="1"/>
</dbReference>
<dbReference type="GO" id="GO:0009982">
    <property type="term" value="F:pseudouridine synthase activity"/>
    <property type="evidence" value="ECO:0007669"/>
    <property type="project" value="InterPro"/>
</dbReference>
<evidence type="ECO:0008006" key="8">
    <source>
        <dbReference type="Google" id="ProtNLM"/>
    </source>
</evidence>
<dbReference type="SUPFAM" id="SSF55120">
    <property type="entry name" value="Pseudouridine synthase"/>
    <property type="match status" value="1"/>
</dbReference>
<reference evidence="6" key="1">
    <citation type="submission" date="2023-08" db="EMBL/GenBank/DDBJ databases">
        <authorList>
            <person name="Chen Y."/>
            <person name="Shah S."/>
            <person name="Dougan E. K."/>
            <person name="Thang M."/>
            <person name="Chan C."/>
        </authorList>
    </citation>
    <scope>NUCLEOTIDE SEQUENCE</scope>
</reference>
<dbReference type="Pfam" id="PF00849">
    <property type="entry name" value="PseudoU_synth_2"/>
    <property type="match status" value="1"/>
</dbReference>
<evidence type="ECO:0000256" key="1">
    <source>
        <dbReference type="ARBA" id="ARBA00010876"/>
    </source>
</evidence>
<dbReference type="Pfam" id="PF26188">
    <property type="entry name" value="RESC6"/>
    <property type="match status" value="1"/>
</dbReference>
<feature type="domain" description="Pseudouridine synthase RsuA/RluA-like" evidence="4">
    <location>
        <begin position="597"/>
        <end position="753"/>
    </location>
</feature>
<evidence type="ECO:0000313" key="7">
    <source>
        <dbReference type="Proteomes" id="UP001178507"/>
    </source>
</evidence>
<dbReference type="PROSITE" id="PS01129">
    <property type="entry name" value="PSI_RLU"/>
    <property type="match status" value="1"/>
</dbReference>
<dbReference type="InterPro" id="IPR006224">
    <property type="entry name" value="PsdUridine_synth_RluA-like_CS"/>
</dbReference>
<comment type="similarity">
    <text evidence="1">Belongs to the pseudouridine synthase RluA family.</text>
</comment>
<dbReference type="AlphaFoldDB" id="A0AA36MIA3"/>
<protein>
    <recommendedName>
        <fullName evidence="8">Pseudouridine synthase RsuA/RluA-like domain-containing protein</fullName>
    </recommendedName>
</protein>
<evidence type="ECO:0000259" key="4">
    <source>
        <dbReference type="Pfam" id="PF00849"/>
    </source>
</evidence>
<keyword evidence="2" id="KW-0413">Isomerase</keyword>
<proteinExistence type="inferred from homology"/>
<keyword evidence="7" id="KW-1185">Reference proteome</keyword>
<evidence type="ECO:0000259" key="5">
    <source>
        <dbReference type="Pfam" id="PF26188"/>
    </source>
</evidence>
<accession>A0AA36MIA3</accession>
<dbReference type="GO" id="GO:0003723">
    <property type="term" value="F:RNA binding"/>
    <property type="evidence" value="ECO:0007669"/>
    <property type="project" value="InterPro"/>
</dbReference>
<dbReference type="InterPro" id="IPR058917">
    <property type="entry name" value="RESC6_dom"/>
</dbReference>
<dbReference type="InterPro" id="IPR006145">
    <property type="entry name" value="PsdUridine_synth_RsuA/RluA"/>
</dbReference>
<evidence type="ECO:0000256" key="2">
    <source>
        <dbReference type="ARBA" id="ARBA00023235"/>
    </source>
</evidence>
<dbReference type="GO" id="GO:0000455">
    <property type="term" value="P:enzyme-directed rRNA pseudouridine synthesis"/>
    <property type="evidence" value="ECO:0007669"/>
    <property type="project" value="TreeGrafter"/>
</dbReference>